<dbReference type="InterPro" id="IPR050767">
    <property type="entry name" value="Sel1_AlgK"/>
</dbReference>
<feature type="compositionally biased region" description="Low complexity" evidence="1">
    <location>
        <begin position="94"/>
        <end position="106"/>
    </location>
</feature>
<dbReference type="InterPro" id="IPR011990">
    <property type="entry name" value="TPR-like_helical_dom_sf"/>
</dbReference>
<evidence type="ECO:0000256" key="1">
    <source>
        <dbReference type="SAM" id="MobiDB-lite"/>
    </source>
</evidence>
<dbReference type="SUPFAM" id="SSF81901">
    <property type="entry name" value="HCP-like"/>
    <property type="match status" value="1"/>
</dbReference>
<evidence type="ECO:0000256" key="2">
    <source>
        <dbReference type="SAM" id="SignalP"/>
    </source>
</evidence>
<dbReference type="Gene3D" id="1.25.40.10">
    <property type="entry name" value="Tetratricopeptide repeat domain"/>
    <property type="match status" value="1"/>
</dbReference>
<dbReference type="SMART" id="SM00671">
    <property type="entry name" value="SEL1"/>
    <property type="match status" value="4"/>
</dbReference>
<evidence type="ECO:0000313" key="3">
    <source>
        <dbReference type="EMBL" id="RDJ29661.1"/>
    </source>
</evidence>
<name>A0A370LCL4_9HYPH</name>
<dbReference type="OrthoDB" id="9816009at2"/>
<feature type="signal peptide" evidence="2">
    <location>
        <begin position="1"/>
        <end position="30"/>
    </location>
</feature>
<dbReference type="Proteomes" id="UP000255207">
    <property type="component" value="Unassembled WGS sequence"/>
</dbReference>
<sequence length="331" mass="34720">MSMPSKCAAALLAAFGLGLGSLLPAGPAGAAPTYMRLAQTQLSAEDIFWQTIQNSTDPAMFQAYLDQVSKGTFPGTYKPLAEIKLGSLKKDAAPAASGAKPADTAPGRAVIIDPPPPAQGSQAAASSPDVEACDRAAAAPGSREKPANIAGVTFKAIDSSAAIRACRKAIEVAGAPRRVFFQLARALSKSGNDADAMSYYRKGIELGDTDAMHNLAGIVRAGGRGIKRDPGLALALYEKAAAAGVGESLVQLGAMYADGRDVRRDYAKALDYYQRAIEARAPGGYTNMGVLYFNGRGVPRDRNKACEYWREGSALGEDVAASNWKRSCRVR</sequence>
<reference evidence="4" key="1">
    <citation type="submission" date="2018-07" db="EMBL/GenBank/DDBJ databases">
        <authorList>
            <person name="Safronova V.I."/>
            <person name="Chirak E.R."/>
            <person name="Sazanova A.L."/>
        </authorList>
    </citation>
    <scope>NUCLEOTIDE SEQUENCE [LARGE SCALE GENOMIC DNA]</scope>
    <source>
        <strain evidence="4">RCAM04685</strain>
    </source>
</reference>
<feature type="region of interest" description="Disordered" evidence="1">
    <location>
        <begin position="94"/>
        <end position="144"/>
    </location>
</feature>
<proteinExistence type="predicted"/>
<organism evidence="3 4">
    <name type="scientific">Bosea caraganae</name>
    <dbReference type="NCBI Taxonomy" id="2763117"/>
    <lineage>
        <taxon>Bacteria</taxon>
        <taxon>Pseudomonadati</taxon>
        <taxon>Pseudomonadota</taxon>
        <taxon>Alphaproteobacteria</taxon>
        <taxon>Hyphomicrobiales</taxon>
        <taxon>Boseaceae</taxon>
        <taxon>Bosea</taxon>
    </lineage>
</organism>
<feature type="chain" id="PRO_5030068610" description="Sel1 repeat family protein" evidence="2">
    <location>
        <begin position="31"/>
        <end position="331"/>
    </location>
</feature>
<dbReference type="InterPro" id="IPR006597">
    <property type="entry name" value="Sel1-like"/>
</dbReference>
<dbReference type="PANTHER" id="PTHR11102">
    <property type="entry name" value="SEL-1-LIKE PROTEIN"/>
    <property type="match status" value="1"/>
</dbReference>
<feature type="compositionally biased region" description="Low complexity" evidence="1">
    <location>
        <begin position="119"/>
        <end position="128"/>
    </location>
</feature>
<evidence type="ECO:0008006" key="5">
    <source>
        <dbReference type="Google" id="ProtNLM"/>
    </source>
</evidence>
<dbReference type="EMBL" id="QQTP01000001">
    <property type="protein sequence ID" value="RDJ29661.1"/>
    <property type="molecule type" value="Genomic_DNA"/>
</dbReference>
<gene>
    <name evidence="3" type="ORF">DWE98_03765</name>
</gene>
<protein>
    <recommendedName>
        <fullName evidence="5">Sel1 repeat family protein</fullName>
    </recommendedName>
</protein>
<dbReference type="PANTHER" id="PTHR11102:SF160">
    <property type="entry name" value="ERAD-ASSOCIATED E3 UBIQUITIN-PROTEIN LIGASE COMPONENT HRD3"/>
    <property type="match status" value="1"/>
</dbReference>
<keyword evidence="2" id="KW-0732">Signal</keyword>
<comment type="caution">
    <text evidence="3">The sequence shown here is derived from an EMBL/GenBank/DDBJ whole genome shotgun (WGS) entry which is preliminary data.</text>
</comment>
<evidence type="ECO:0000313" key="4">
    <source>
        <dbReference type="Proteomes" id="UP000255207"/>
    </source>
</evidence>
<dbReference type="Pfam" id="PF08238">
    <property type="entry name" value="Sel1"/>
    <property type="match status" value="4"/>
</dbReference>
<accession>A0A370LCL4</accession>
<keyword evidence="4" id="KW-1185">Reference proteome</keyword>
<dbReference type="AlphaFoldDB" id="A0A370LCL4"/>